<accession>A0A0D5Y204</accession>
<gene>
    <name evidence="1" type="ORF">PCL1606_35710</name>
</gene>
<dbReference type="EMBL" id="CP011110">
    <property type="protein sequence ID" value="AKA25022.1"/>
    <property type="molecule type" value="Genomic_DNA"/>
</dbReference>
<dbReference type="KEGG" id="pcz:PCL1606_35710"/>
<sequence length="39" mass="4508">MARESIHGADHAGEVRELSMRREAWGFGVHRRLFDTLNV</sequence>
<reference evidence="1 2" key="1">
    <citation type="journal article" date="2015" name="Mol. Plant Microbe Interact.">
        <title>Comparative Genomic Analysis of Pseudomonas chlororaphis PCL1606 Reveals New Insight into Antifungal Compounds Involved in Biocontrol.</title>
        <authorList>
            <person name="Calderon C.E."/>
            <person name="Ramos C."/>
            <person name="de Vicente A."/>
            <person name="Cazorla F.M."/>
        </authorList>
    </citation>
    <scope>NUCLEOTIDE SEQUENCE [LARGE SCALE GENOMIC DNA]</scope>
    <source>
        <strain evidence="1 2">PCL1606</strain>
    </source>
</reference>
<organism evidence="1 2">
    <name type="scientific">Pseudomonas chlororaphis</name>
    <dbReference type="NCBI Taxonomy" id="587753"/>
    <lineage>
        <taxon>Bacteria</taxon>
        <taxon>Pseudomonadati</taxon>
        <taxon>Pseudomonadota</taxon>
        <taxon>Gammaproteobacteria</taxon>
        <taxon>Pseudomonadales</taxon>
        <taxon>Pseudomonadaceae</taxon>
        <taxon>Pseudomonas</taxon>
    </lineage>
</organism>
<evidence type="ECO:0000313" key="1">
    <source>
        <dbReference type="EMBL" id="AKA25022.1"/>
    </source>
</evidence>
<evidence type="ECO:0000313" key="2">
    <source>
        <dbReference type="Proteomes" id="UP000032748"/>
    </source>
</evidence>
<name>A0A0D5Y204_9PSED</name>
<dbReference type="PATRIC" id="fig|587753.10.peg.3559"/>
<proteinExistence type="predicted"/>
<dbReference type="Proteomes" id="UP000032748">
    <property type="component" value="Chromosome"/>
</dbReference>
<dbReference type="AlphaFoldDB" id="A0A0D5Y204"/>
<protein>
    <submittedName>
        <fullName evidence="1">Uncharacterized protein</fullName>
    </submittedName>
</protein>